<protein>
    <submittedName>
        <fullName evidence="7">H(+)/Cl(-) exchange transporter ClcA</fullName>
    </submittedName>
</protein>
<evidence type="ECO:0000313" key="7">
    <source>
        <dbReference type="EMBL" id="QDU27479.1"/>
    </source>
</evidence>
<evidence type="ECO:0000256" key="1">
    <source>
        <dbReference type="ARBA" id="ARBA00004141"/>
    </source>
</evidence>
<dbReference type="PANTHER" id="PTHR43427">
    <property type="entry name" value="CHLORIDE CHANNEL PROTEIN CLC-E"/>
    <property type="match status" value="1"/>
</dbReference>
<feature type="transmembrane region" description="Helical" evidence="6">
    <location>
        <begin position="184"/>
        <end position="204"/>
    </location>
</feature>
<feature type="transmembrane region" description="Helical" evidence="6">
    <location>
        <begin position="20"/>
        <end position="42"/>
    </location>
</feature>
<reference evidence="7 8" key="1">
    <citation type="submission" date="2019-02" db="EMBL/GenBank/DDBJ databases">
        <title>Deep-cultivation of Planctomycetes and their phenomic and genomic characterization uncovers novel biology.</title>
        <authorList>
            <person name="Wiegand S."/>
            <person name="Jogler M."/>
            <person name="Boedeker C."/>
            <person name="Pinto D."/>
            <person name="Vollmers J."/>
            <person name="Rivas-Marin E."/>
            <person name="Kohn T."/>
            <person name="Peeters S.H."/>
            <person name="Heuer A."/>
            <person name="Rast P."/>
            <person name="Oberbeckmann S."/>
            <person name="Bunk B."/>
            <person name="Jeske O."/>
            <person name="Meyerdierks A."/>
            <person name="Storesund J.E."/>
            <person name="Kallscheuer N."/>
            <person name="Luecker S."/>
            <person name="Lage O.M."/>
            <person name="Pohl T."/>
            <person name="Merkel B.J."/>
            <person name="Hornburger P."/>
            <person name="Mueller R.-W."/>
            <person name="Bruemmer F."/>
            <person name="Labrenz M."/>
            <person name="Spormann A.M."/>
            <person name="Op den Camp H."/>
            <person name="Overmann J."/>
            <person name="Amann R."/>
            <person name="Jetten M.S.M."/>
            <person name="Mascher T."/>
            <person name="Medema M.H."/>
            <person name="Devos D.P."/>
            <person name="Kaster A.-K."/>
            <person name="Ovreas L."/>
            <person name="Rohde M."/>
            <person name="Galperin M.Y."/>
            <person name="Jogler C."/>
        </authorList>
    </citation>
    <scope>NUCLEOTIDE SEQUENCE [LARGE SCALE GENOMIC DNA]</scope>
    <source>
        <strain evidence="7 8">ETA_A8</strain>
    </source>
</reference>
<dbReference type="InterPro" id="IPR001807">
    <property type="entry name" value="ClC"/>
</dbReference>
<organism evidence="7 8">
    <name type="scientific">Anatilimnocola aggregata</name>
    <dbReference type="NCBI Taxonomy" id="2528021"/>
    <lineage>
        <taxon>Bacteria</taxon>
        <taxon>Pseudomonadati</taxon>
        <taxon>Planctomycetota</taxon>
        <taxon>Planctomycetia</taxon>
        <taxon>Pirellulales</taxon>
        <taxon>Pirellulaceae</taxon>
        <taxon>Anatilimnocola</taxon>
    </lineage>
</organism>
<evidence type="ECO:0000313" key="8">
    <source>
        <dbReference type="Proteomes" id="UP000315017"/>
    </source>
</evidence>
<comment type="subcellular location">
    <subcellularLocation>
        <location evidence="1">Membrane</location>
        <topology evidence="1">Multi-pass membrane protein</topology>
    </subcellularLocation>
</comment>
<dbReference type="GO" id="GO:0015108">
    <property type="term" value="F:chloride transmembrane transporter activity"/>
    <property type="evidence" value="ECO:0007669"/>
    <property type="project" value="InterPro"/>
</dbReference>
<keyword evidence="8" id="KW-1185">Reference proteome</keyword>
<dbReference type="OrthoDB" id="9767361at2"/>
<dbReference type="GO" id="GO:0016020">
    <property type="term" value="C:membrane"/>
    <property type="evidence" value="ECO:0007669"/>
    <property type="project" value="UniProtKB-SubCell"/>
</dbReference>
<keyword evidence="4 6" id="KW-0472">Membrane</keyword>
<accession>A0A517YBC2</accession>
<dbReference type="InterPro" id="IPR050368">
    <property type="entry name" value="ClC-type_chloride_channel"/>
</dbReference>
<dbReference type="Proteomes" id="UP000315017">
    <property type="component" value="Chromosome"/>
</dbReference>
<evidence type="ECO:0000256" key="4">
    <source>
        <dbReference type="ARBA" id="ARBA00023136"/>
    </source>
</evidence>
<feature type="region of interest" description="Disordered" evidence="5">
    <location>
        <begin position="449"/>
        <end position="482"/>
    </location>
</feature>
<dbReference type="SUPFAM" id="SSF81340">
    <property type="entry name" value="Clc chloride channel"/>
    <property type="match status" value="1"/>
</dbReference>
<dbReference type="AlphaFoldDB" id="A0A517YBC2"/>
<dbReference type="PANTHER" id="PTHR43427:SF12">
    <property type="entry name" value="CHLORIDE TRANSPORTER"/>
    <property type="match status" value="1"/>
</dbReference>
<proteinExistence type="predicted"/>
<feature type="transmembrane region" description="Helical" evidence="6">
    <location>
        <begin position="404"/>
        <end position="426"/>
    </location>
</feature>
<dbReference type="RefSeq" id="WP_145088341.1">
    <property type="nucleotide sequence ID" value="NZ_CP036274.1"/>
</dbReference>
<gene>
    <name evidence="7" type="primary">clcA</name>
    <name evidence="7" type="ORF">ETAA8_25670</name>
</gene>
<dbReference type="KEGG" id="aagg:ETAA8_25670"/>
<sequence length="482" mass="51685">MPYRWVLREHLQLAGFLVKWLALAIPLGVVIGSAVALFLWSLDRATELRWEHPWLLYLLPLAGAAIALLYQYLGKESEAGNNLILDEIHEPAAGVPLRMAPLVFVGTILTHLFGGSAGREGTAVQMGGSLASQYARWLRSNSEDARLLLMAGIAAGFGAVFGTPLTGAIFALEVLALGQMNYRAMLPCLIASIVGDYTTSAWGIGHTHYSIHALTQVGLIEHAPRLNWWLAGKVTIAAACFGLCSVLFAEFAHSLHHWFKRTIRWPALRPLVGGLIVIALVWTVGNRDYLGLGVNADPATPQAVTIQSCFRPGGAEWFSWAWKILFTVVTISSGFKGGEVTPLFFIGAALGHVLGLLLGVPVDFMAGLGFVAVFAGATNTPLACTIMGIELFAPGNGELLQSGFVVYLAIACYVSYFLSGHTGIYLSQRVGSPLTSSFEHFSAGSIRSIRDGRTGGTNFPAEEKTELENKTKSGPESGAKNS</sequence>
<dbReference type="CDD" id="cd03682">
    <property type="entry name" value="ClC_sycA_like"/>
    <property type="match status" value="1"/>
</dbReference>
<evidence type="ECO:0000256" key="5">
    <source>
        <dbReference type="SAM" id="MobiDB-lite"/>
    </source>
</evidence>
<dbReference type="Gene3D" id="1.10.3080.10">
    <property type="entry name" value="Clc chloride channel"/>
    <property type="match status" value="1"/>
</dbReference>
<keyword evidence="3 6" id="KW-1133">Transmembrane helix</keyword>
<feature type="transmembrane region" description="Helical" evidence="6">
    <location>
        <begin position="267"/>
        <end position="285"/>
    </location>
</feature>
<evidence type="ECO:0000256" key="2">
    <source>
        <dbReference type="ARBA" id="ARBA00022692"/>
    </source>
</evidence>
<feature type="transmembrane region" description="Helical" evidence="6">
    <location>
        <begin position="234"/>
        <end position="255"/>
    </location>
</feature>
<feature type="transmembrane region" description="Helical" evidence="6">
    <location>
        <begin position="368"/>
        <end position="392"/>
    </location>
</feature>
<dbReference type="EMBL" id="CP036274">
    <property type="protein sequence ID" value="QDU27479.1"/>
    <property type="molecule type" value="Genomic_DNA"/>
</dbReference>
<dbReference type="Pfam" id="PF00654">
    <property type="entry name" value="Voltage_CLC"/>
    <property type="match status" value="1"/>
</dbReference>
<feature type="transmembrane region" description="Helical" evidence="6">
    <location>
        <begin position="54"/>
        <end position="73"/>
    </location>
</feature>
<keyword evidence="2 6" id="KW-0812">Transmembrane</keyword>
<dbReference type="InterPro" id="IPR014743">
    <property type="entry name" value="Cl-channel_core"/>
</dbReference>
<evidence type="ECO:0000256" key="6">
    <source>
        <dbReference type="SAM" id="Phobius"/>
    </source>
</evidence>
<evidence type="ECO:0000256" key="3">
    <source>
        <dbReference type="ARBA" id="ARBA00022989"/>
    </source>
</evidence>
<feature type="compositionally biased region" description="Basic and acidic residues" evidence="5">
    <location>
        <begin position="461"/>
        <end position="473"/>
    </location>
</feature>
<dbReference type="PRINTS" id="PR00762">
    <property type="entry name" value="CLCHANNEL"/>
</dbReference>
<feature type="transmembrane region" description="Helical" evidence="6">
    <location>
        <begin position="342"/>
        <end position="362"/>
    </location>
</feature>
<name>A0A517YBC2_9BACT</name>
<feature type="transmembrane region" description="Helical" evidence="6">
    <location>
        <begin position="147"/>
        <end position="172"/>
    </location>
</feature>